<dbReference type="PANTHER" id="PTHR48090">
    <property type="entry name" value="UNDECAPRENYL-PHOSPHATE 4-DEOXY-4-FORMAMIDO-L-ARABINOSE TRANSFERASE-RELATED"/>
    <property type="match status" value="1"/>
</dbReference>
<keyword evidence="6" id="KW-0472">Membrane</keyword>
<accession>A0A6M8NS62</accession>
<keyword evidence="4" id="KW-0812">Transmembrane</keyword>
<evidence type="ECO:0000256" key="2">
    <source>
        <dbReference type="ARBA" id="ARBA00022676"/>
    </source>
</evidence>
<proteinExistence type="predicted"/>
<dbReference type="InterPro" id="IPR001173">
    <property type="entry name" value="Glyco_trans_2-like"/>
</dbReference>
<evidence type="ECO:0000313" key="8">
    <source>
        <dbReference type="Proteomes" id="UP000290378"/>
    </source>
</evidence>
<evidence type="ECO:0000256" key="6">
    <source>
        <dbReference type="ARBA" id="ARBA00023136"/>
    </source>
</evidence>
<keyword evidence="5" id="KW-1133">Transmembrane helix</keyword>
<dbReference type="GO" id="GO:0016757">
    <property type="term" value="F:glycosyltransferase activity"/>
    <property type="evidence" value="ECO:0007669"/>
    <property type="project" value="UniProtKB-KW"/>
</dbReference>
<dbReference type="PANTHER" id="PTHR48090:SF1">
    <property type="entry name" value="PROPHAGE BACTOPRENOL GLUCOSYL TRANSFERASE HOMOLOG"/>
    <property type="match status" value="1"/>
</dbReference>
<dbReference type="Proteomes" id="UP000290378">
    <property type="component" value="Unassembled WGS sequence"/>
</dbReference>
<evidence type="ECO:0000256" key="1">
    <source>
        <dbReference type="ARBA" id="ARBA00004141"/>
    </source>
</evidence>
<comment type="subcellular location">
    <subcellularLocation>
        <location evidence="1">Membrane</location>
        <topology evidence="1">Multi-pass membrane protein</topology>
    </subcellularLocation>
</comment>
<gene>
    <name evidence="7" type="ORF">CP963_11315</name>
</gene>
<organism evidence="7 8">
    <name type="scientific">Arcobacter cloacae</name>
    <dbReference type="NCBI Taxonomy" id="1054034"/>
    <lineage>
        <taxon>Bacteria</taxon>
        <taxon>Pseudomonadati</taxon>
        <taxon>Campylobacterota</taxon>
        <taxon>Epsilonproteobacteria</taxon>
        <taxon>Campylobacterales</taxon>
        <taxon>Arcobacteraceae</taxon>
        <taxon>Arcobacter</taxon>
    </lineage>
</organism>
<dbReference type="EMBL" id="NXII01000019">
    <property type="protein sequence ID" value="RXI38297.1"/>
    <property type="molecule type" value="Genomic_DNA"/>
</dbReference>
<dbReference type="Pfam" id="PF00535">
    <property type="entry name" value="Glycos_transf_2"/>
    <property type="match status" value="1"/>
</dbReference>
<name>A0A6M8NS62_9BACT</name>
<dbReference type="InterPro" id="IPR029044">
    <property type="entry name" value="Nucleotide-diphossugar_trans"/>
</dbReference>
<evidence type="ECO:0000256" key="3">
    <source>
        <dbReference type="ARBA" id="ARBA00022679"/>
    </source>
</evidence>
<dbReference type="AlphaFoldDB" id="A0A6M8NS62"/>
<sequence>MLHSTNGKKDNFVSIGLLLNNETTIEIIKQLHNLLNNKYNYFEIILLNYEIDTKDYSKLLKELSNIRIIELSSYVDIEVAHSTLIENCIGDYCAIIDLSHDSLDDLEKMLEYAEDYDVVVGKREKKVQSFLESISSKIFYKTISLFTGIKIDSMYSDFFVINRKVINFITKNEDRVKFLKLLKFNNGFSKYEYSYMPLGKKSNKRTFLENVNFTIDVLVNYSHRLIRMATILSLSTAMINLFYIVYIFGIYLFKDNVAQGWTSSNIYNSTIYFVLFLVLAVIGEYVRMIMQNQKNTPFYEITDEKSSVALFSDKKNIDKE</sequence>
<dbReference type="InterPro" id="IPR050256">
    <property type="entry name" value="Glycosyltransferase_2"/>
</dbReference>
<keyword evidence="3" id="KW-0808">Transferase</keyword>
<dbReference type="SUPFAM" id="SSF53448">
    <property type="entry name" value="Nucleotide-diphospho-sugar transferases"/>
    <property type="match status" value="1"/>
</dbReference>
<dbReference type="RefSeq" id="WP_129014300.1">
    <property type="nucleotide sequence ID" value="NZ_CBCSEI010000018.1"/>
</dbReference>
<comment type="caution">
    <text evidence="7">The sequence shown here is derived from an EMBL/GenBank/DDBJ whole genome shotgun (WGS) entry which is preliminary data.</text>
</comment>
<evidence type="ECO:0000313" key="7">
    <source>
        <dbReference type="EMBL" id="RXI38297.1"/>
    </source>
</evidence>
<keyword evidence="8" id="KW-1185">Reference proteome</keyword>
<dbReference type="GO" id="GO:0005886">
    <property type="term" value="C:plasma membrane"/>
    <property type="evidence" value="ECO:0007669"/>
    <property type="project" value="TreeGrafter"/>
</dbReference>
<keyword evidence="2" id="KW-0328">Glycosyltransferase</keyword>
<reference evidence="7 8" key="1">
    <citation type="submission" date="2017-09" db="EMBL/GenBank/DDBJ databases">
        <title>Genomics of the genus Arcobacter.</title>
        <authorList>
            <person name="Perez-Cataluna A."/>
            <person name="Figueras M.J."/>
            <person name="Salas-Masso N."/>
        </authorList>
    </citation>
    <scope>NUCLEOTIDE SEQUENCE [LARGE SCALE GENOMIC DNA]</scope>
    <source>
        <strain evidence="7 8">CECT 7834</strain>
    </source>
</reference>
<evidence type="ECO:0000256" key="4">
    <source>
        <dbReference type="ARBA" id="ARBA00022692"/>
    </source>
</evidence>
<protein>
    <submittedName>
        <fullName evidence="7">Uncharacterized protein</fullName>
    </submittedName>
</protein>
<evidence type="ECO:0000256" key="5">
    <source>
        <dbReference type="ARBA" id="ARBA00022989"/>
    </source>
</evidence>